<dbReference type="EMBL" id="CP000112">
    <property type="protein sequence ID" value="AEL79447.1"/>
    <property type="molecule type" value="Genomic_DNA"/>
</dbReference>
<dbReference type="HOGENOM" id="CLU_1903275_0_0_7"/>
<keyword evidence="4" id="KW-1185">Reference proteome</keyword>
<keyword evidence="2" id="KW-1133">Transmembrane helix</keyword>
<keyword evidence="2" id="KW-0472">Membrane</keyword>
<dbReference type="STRING" id="207559.Dde_4041"/>
<evidence type="ECO:0000313" key="3">
    <source>
        <dbReference type="EMBL" id="AEL79447.1"/>
    </source>
</evidence>
<evidence type="ECO:0000313" key="4">
    <source>
        <dbReference type="Proteomes" id="UP000002710"/>
    </source>
</evidence>
<accession>F9XXI4</accession>
<gene>
    <name evidence="3" type="ordered locus">Dde_4041</name>
</gene>
<reference evidence="3 4" key="1">
    <citation type="journal article" date="2011" name="J. Bacteriol.">
        <title>Complete genome sequence and updated annotation of Desulfovibrio alaskensis G20.</title>
        <authorList>
            <person name="Hauser L.J."/>
            <person name="Land M.L."/>
            <person name="Brown S.D."/>
            <person name="Larimer F."/>
            <person name="Keller K.L."/>
            <person name="Rapp-Giles B.J."/>
            <person name="Price M.N."/>
            <person name="Lin M."/>
            <person name="Bruce D.C."/>
            <person name="Detter J.C."/>
            <person name="Tapia R."/>
            <person name="Han C.S."/>
            <person name="Goodwin L.A."/>
            <person name="Cheng J.F."/>
            <person name="Pitluck S."/>
            <person name="Copeland A."/>
            <person name="Lucas S."/>
            <person name="Nolan M."/>
            <person name="Lapidus A.L."/>
            <person name="Palumbo A.V."/>
            <person name="Wall J.D."/>
        </authorList>
    </citation>
    <scope>NUCLEOTIDE SEQUENCE [LARGE SCALE GENOMIC DNA]</scope>
    <source>
        <strain evidence="4">ATCC BAA 1058 / DSM 17464 / G20</strain>
    </source>
</reference>
<dbReference type="Proteomes" id="UP000002710">
    <property type="component" value="Chromosome"/>
</dbReference>
<dbReference type="eggNOG" id="ENOG5031JGV">
    <property type="taxonomic scope" value="Bacteria"/>
</dbReference>
<protein>
    <submittedName>
        <fullName evidence="3">Uncharacterized protein</fullName>
    </submittedName>
</protein>
<dbReference type="KEGG" id="dde:Dde_4041"/>
<dbReference type="AlphaFoldDB" id="F9XXI4"/>
<proteinExistence type="predicted"/>
<dbReference type="RefSeq" id="WP_011368415.1">
    <property type="nucleotide sequence ID" value="NC_007519.1"/>
</dbReference>
<evidence type="ECO:0000256" key="1">
    <source>
        <dbReference type="SAM" id="Coils"/>
    </source>
</evidence>
<evidence type="ECO:0000256" key="2">
    <source>
        <dbReference type="SAM" id="Phobius"/>
    </source>
</evidence>
<organism evidence="3 4">
    <name type="scientific">Oleidesulfovibrio alaskensis (strain ATCC BAA-1058 / DSM 17464 / G20)</name>
    <name type="common">Desulfovibrio alaskensis</name>
    <dbReference type="NCBI Taxonomy" id="207559"/>
    <lineage>
        <taxon>Bacteria</taxon>
        <taxon>Pseudomonadati</taxon>
        <taxon>Thermodesulfobacteriota</taxon>
        <taxon>Desulfovibrionia</taxon>
        <taxon>Desulfovibrionales</taxon>
        <taxon>Desulfovibrionaceae</taxon>
        <taxon>Oleidesulfovibrio</taxon>
    </lineage>
</organism>
<feature type="transmembrane region" description="Helical" evidence="2">
    <location>
        <begin position="12"/>
        <end position="34"/>
    </location>
</feature>
<keyword evidence="2" id="KW-0812">Transmembrane</keyword>
<feature type="coiled-coil region" evidence="1">
    <location>
        <begin position="62"/>
        <end position="89"/>
    </location>
</feature>
<keyword evidence="1" id="KW-0175">Coiled coil</keyword>
<name>F9XXI4_OLEA2</name>
<sequence>MNGTGWSLDRKVTLTALTGLFTAVAGVMAMGATLQYRVQQMESSLGVLAGELAQGRRTAVQVERLEERVVAVQQVLEEVRLDVRELRQQRLTAWRKKQTHADARAVALLRQTAEKRDAGDTETALQDILQQGE</sequence>